<comment type="similarity">
    <text evidence="2">Belongs to the peptidase S26 family. IMP2 subfamily.</text>
</comment>
<feature type="active site" evidence="9">
    <location>
        <position position="69"/>
    </location>
</feature>
<dbReference type="InterPro" id="IPR019533">
    <property type="entry name" value="Peptidase_S26"/>
</dbReference>
<organism evidence="11 12">
    <name type="scientific">Nonomuraea deserti</name>
    <dbReference type="NCBI Taxonomy" id="1848322"/>
    <lineage>
        <taxon>Bacteria</taxon>
        <taxon>Bacillati</taxon>
        <taxon>Actinomycetota</taxon>
        <taxon>Actinomycetes</taxon>
        <taxon>Streptosporangiales</taxon>
        <taxon>Streptosporangiaceae</taxon>
        <taxon>Nonomuraea</taxon>
    </lineage>
</organism>
<accession>A0A4R4W784</accession>
<gene>
    <name evidence="11" type="ORF">E1292_03725</name>
</gene>
<evidence type="ECO:0000259" key="10">
    <source>
        <dbReference type="Pfam" id="PF10502"/>
    </source>
</evidence>
<keyword evidence="8" id="KW-0472">Membrane</keyword>
<dbReference type="Pfam" id="PF10502">
    <property type="entry name" value="Peptidase_S26"/>
    <property type="match status" value="1"/>
</dbReference>
<dbReference type="PANTHER" id="PTHR46041">
    <property type="entry name" value="MITOCHONDRIAL INNER MEMBRANE PROTEASE SUBUNIT 2"/>
    <property type="match status" value="1"/>
</dbReference>
<evidence type="ECO:0000256" key="5">
    <source>
        <dbReference type="ARBA" id="ARBA00022692"/>
    </source>
</evidence>
<dbReference type="GO" id="GO:0004252">
    <property type="term" value="F:serine-type endopeptidase activity"/>
    <property type="evidence" value="ECO:0007669"/>
    <property type="project" value="InterPro"/>
</dbReference>
<dbReference type="CDD" id="cd06530">
    <property type="entry name" value="S26_SPase_I"/>
    <property type="match status" value="1"/>
</dbReference>
<dbReference type="InterPro" id="IPR000223">
    <property type="entry name" value="Pept_S26A_signal_pept_1"/>
</dbReference>
<comment type="subcellular location">
    <subcellularLocation>
        <location evidence="1">Cell membrane</location>
        <topology evidence="1">Single-pass type II membrane protein</topology>
    </subcellularLocation>
</comment>
<feature type="active site" evidence="9">
    <location>
        <position position="31"/>
    </location>
</feature>
<dbReference type="EMBL" id="SMKO01000005">
    <property type="protein sequence ID" value="TDD11933.1"/>
    <property type="molecule type" value="Genomic_DNA"/>
</dbReference>
<dbReference type="Proteomes" id="UP000295258">
    <property type="component" value="Unassembled WGS sequence"/>
</dbReference>
<evidence type="ECO:0000256" key="1">
    <source>
        <dbReference type="ARBA" id="ARBA00004401"/>
    </source>
</evidence>
<dbReference type="InterPro" id="IPR037730">
    <property type="entry name" value="IMP2"/>
</dbReference>
<dbReference type="Gene3D" id="2.10.109.10">
    <property type="entry name" value="Umud Fragment, subunit A"/>
    <property type="match status" value="1"/>
</dbReference>
<reference evidence="11 12" key="1">
    <citation type="submission" date="2019-03" db="EMBL/GenBank/DDBJ databases">
        <title>Draft genome sequences of novel Actinobacteria.</title>
        <authorList>
            <person name="Sahin N."/>
            <person name="Ay H."/>
            <person name="Saygin H."/>
        </authorList>
    </citation>
    <scope>NUCLEOTIDE SEQUENCE [LARGE SCALE GENOMIC DNA]</scope>
    <source>
        <strain evidence="11 12">KC310</strain>
    </source>
</reference>
<keyword evidence="7" id="KW-1133">Transmembrane helix</keyword>
<keyword evidence="6" id="KW-0378">Hydrolase</keyword>
<evidence type="ECO:0000256" key="6">
    <source>
        <dbReference type="ARBA" id="ARBA00022801"/>
    </source>
</evidence>
<evidence type="ECO:0000313" key="11">
    <source>
        <dbReference type="EMBL" id="TDD11933.1"/>
    </source>
</evidence>
<sequence>MRYVVGIVLGAVAALVWLRGRFVTVTVEGVSMEPTVHPGQRLLARRTRGATGDVVVVRNPHPAPPLLVKRLAACEGEHLPAVLGGGLVPAGRVAVLGDNPHRSVDSRHFGLLPASHVVAVIRSLPPRGEQ</sequence>
<feature type="domain" description="Peptidase S26" evidence="10">
    <location>
        <begin position="3"/>
        <end position="78"/>
    </location>
</feature>
<dbReference type="GO" id="GO:0005886">
    <property type="term" value="C:plasma membrane"/>
    <property type="evidence" value="ECO:0007669"/>
    <property type="project" value="UniProtKB-SubCell"/>
</dbReference>
<dbReference type="PANTHER" id="PTHR46041:SF2">
    <property type="entry name" value="MITOCHONDRIAL INNER MEMBRANE PROTEASE SUBUNIT 2"/>
    <property type="match status" value="1"/>
</dbReference>
<dbReference type="PRINTS" id="PR00727">
    <property type="entry name" value="LEADERPTASE"/>
</dbReference>
<name>A0A4R4W784_9ACTN</name>
<evidence type="ECO:0000256" key="2">
    <source>
        <dbReference type="ARBA" id="ARBA00007066"/>
    </source>
</evidence>
<evidence type="ECO:0000256" key="8">
    <source>
        <dbReference type="ARBA" id="ARBA00023136"/>
    </source>
</evidence>
<evidence type="ECO:0000256" key="7">
    <source>
        <dbReference type="ARBA" id="ARBA00022989"/>
    </source>
</evidence>
<evidence type="ECO:0000256" key="9">
    <source>
        <dbReference type="PIRSR" id="PIRSR600223-1"/>
    </source>
</evidence>
<keyword evidence="4" id="KW-0645">Protease</keyword>
<proteinExistence type="inferred from homology"/>
<keyword evidence="12" id="KW-1185">Reference proteome</keyword>
<dbReference type="InterPro" id="IPR036286">
    <property type="entry name" value="LexA/Signal_pep-like_sf"/>
</dbReference>
<evidence type="ECO:0000256" key="4">
    <source>
        <dbReference type="ARBA" id="ARBA00022670"/>
    </source>
</evidence>
<protein>
    <recommendedName>
        <fullName evidence="3">Mitochondrial inner membrane protease subunit 2</fullName>
    </recommendedName>
</protein>
<dbReference type="AlphaFoldDB" id="A0A4R4W784"/>
<keyword evidence="5" id="KW-0812">Transmembrane</keyword>
<dbReference type="SUPFAM" id="SSF51306">
    <property type="entry name" value="LexA/Signal peptidase"/>
    <property type="match status" value="1"/>
</dbReference>
<comment type="caution">
    <text evidence="11">The sequence shown here is derived from an EMBL/GenBank/DDBJ whole genome shotgun (WGS) entry which is preliminary data.</text>
</comment>
<dbReference type="GO" id="GO:0006465">
    <property type="term" value="P:signal peptide processing"/>
    <property type="evidence" value="ECO:0007669"/>
    <property type="project" value="InterPro"/>
</dbReference>
<evidence type="ECO:0000313" key="12">
    <source>
        <dbReference type="Proteomes" id="UP000295258"/>
    </source>
</evidence>
<dbReference type="RefSeq" id="WP_132591966.1">
    <property type="nucleotide sequence ID" value="NZ_SMKO01000005.1"/>
</dbReference>
<evidence type="ECO:0000256" key="3">
    <source>
        <dbReference type="ARBA" id="ARBA00013650"/>
    </source>
</evidence>